<proteinExistence type="predicted"/>
<evidence type="ECO:0000313" key="2">
    <source>
        <dbReference type="EMBL" id="GAA4299356.1"/>
    </source>
</evidence>
<dbReference type="EMBL" id="BAABGX010000001">
    <property type="protein sequence ID" value="GAA4299356.1"/>
    <property type="molecule type" value="Genomic_DNA"/>
</dbReference>
<feature type="transmembrane region" description="Helical" evidence="1">
    <location>
        <begin position="9"/>
        <end position="31"/>
    </location>
</feature>
<keyword evidence="1" id="KW-1133">Transmembrane helix</keyword>
<keyword evidence="1" id="KW-0472">Membrane</keyword>
<evidence type="ECO:0000313" key="3">
    <source>
        <dbReference type="Proteomes" id="UP001501844"/>
    </source>
</evidence>
<dbReference type="RefSeq" id="WP_345162673.1">
    <property type="nucleotide sequence ID" value="NZ_BAABGX010000001.1"/>
</dbReference>
<gene>
    <name evidence="2" type="ORF">GCM10023183_08490</name>
</gene>
<comment type="caution">
    <text evidence="2">The sequence shown here is derived from an EMBL/GenBank/DDBJ whole genome shotgun (WGS) entry which is preliminary data.</text>
</comment>
<feature type="transmembrane region" description="Helical" evidence="1">
    <location>
        <begin position="46"/>
        <end position="66"/>
    </location>
</feature>
<dbReference type="Proteomes" id="UP001501844">
    <property type="component" value="Unassembled WGS sequence"/>
</dbReference>
<evidence type="ECO:0000256" key="1">
    <source>
        <dbReference type="SAM" id="Phobius"/>
    </source>
</evidence>
<keyword evidence="1" id="KW-0812">Transmembrane</keyword>
<reference evidence="3" key="1">
    <citation type="journal article" date="2019" name="Int. J. Syst. Evol. Microbiol.">
        <title>The Global Catalogue of Microorganisms (GCM) 10K type strain sequencing project: providing services to taxonomists for standard genome sequencing and annotation.</title>
        <authorList>
            <consortium name="The Broad Institute Genomics Platform"/>
            <consortium name="The Broad Institute Genome Sequencing Center for Infectious Disease"/>
            <person name="Wu L."/>
            <person name="Ma J."/>
        </authorList>
    </citation>
    <scope>NUCLEOTIDE SEQUENCE [LARGE SCALE GENOMIC DNA]</scope>
    <source>
        <strain evidence="3">JCM 17917</strain>
    </source>
</reference>
<organism evidence="2 3">
    <name type="scientific">Nibribacter koreensis</name>
    <dbReference type="NCBI Taxonomy" id="1084519"/>
    <lineage>
        <taxon>Bacteria</taxon>
        <taxon>Pseudomonadati</taxon>
        <taxon>Bacteroidota</taxon>
        <taxon>Cytophagia</taxon>
        <taxon>Cytophagales</taxon>
        <taxon>Hymenobacteraceae</taxon>
        <taxon>Nibribacter</taxon>
    </lineage>
</organism>
<sequence>MREETKFKYLFWFCAFVFVVSFAAMMFLLVYDIPDKNREMASNTQGFLQGSLIMSAIGFLLTGNIFNGAPKKKAAEGMPGTLDLSLTATQAAPIDTETETNKEEYNG</sequence>
<accession>A0ABP8FB60</accession>
<protein>
    <submittedName>
        <fullName evidence="2">Uncharacterized protein</fullName>
    </submittedName>
</protein>
<name>A0ABP8FB60_9BACT</name>
<keyword evidence="3" id="KW-1185">Reference proteome</keyword>